<proteinExistence type="predicted"/>
<dbReference type="Proteomes" id="UP001234202">
    <property type="component" value="Unassembled WGS sequence"/>
</dbReference>
<keyword evidence="2" id="KW-1185">Reference proteome</keyword>
<evidence type="ECO:0000313" key="1">
    <source>
        <dbReference type="EMBL" id="KAJ9122758.1"/>
    </source>
</evidence>
<dbReference type="EMBL" id="JASBWV010000014">
    <property type="protein sequence ID" value="KAJ9122758.1"/>
    <property type="molecule type" value="Genomic_DNA"/>
</dbReference>
<gene>
    <name evidence="1" type="ORF">QFC24_004188</name>
</gene>
<organism evidence="1 2">
    <name type="scientific">Naganishia onofrii</name>
    <dbReference type="NCBI Taxonomy" id="1851511"/>
    <lineage>
        <taxon>Eukaryota</taxon>
        <taxon>Fungi</taxon>
        <taxon>Dikarya</taxon>
        <taxon>Basidiomycota</taxon>
        <taxon>Agaricomycotina</taxon>
        <taxon>Tremellomycetes</taxon>
        <taxon>Filobasidiales</taxon>
        <taxon>Filobasidiaceae</taxon>
        <taxon>Naganishia</taxon>
    </lineage>
</organism>
<accession>A0ACC2XG10</accession>
<protein>
    <submittedName>
        <fullName evidence="1">Uncharacterized protein</fullName>
    </submittedName>
</protein>
<reference evidence="1" key="1">
    <citation type="submission" date="2023-04" db="EMBL/GenBank/DDBJ databases">
        <title>Draft Genome sequencing of Naganishia species isolated from polar environments using Oxford Nanopore Technology.</title>
        <authorList>
            <person name="Leo P."/>
            <person name="Venkateswaran K."/>
        </authorList>
    </citation>
    <scope>NUCLEOTIDE SEQUENCE</scope>
    <source>
        <strain evidence="1">DBVPG 5303</strain>
    </source>
</reference>
<comment type="caution">
    <text evidence="1">The sequence shown here is derived from an EMBL/GenBank/DDBJ whole genome shotgun (WGS) entry which is preliminary data.</text>
</comment>
<name>A0ACC2XG10_9TREE</name>
<sequence length="380" mass="42495">MPFGQIRDVGLTAEDADASDSRLSDDLEGFLQLVPMPLQSADQKIINILYSRFTFIGQSGLTEKEIEFLLKRFQANNHVLSDERLKPIGHAILPTISRYCNHACLPHGVISGSWDPESKVIEVMAKLMKPLKAGEQLTIPYIDAVLPLQERQTFLQERYGFTCECTLCKFQESVSPAVLAHAGTATPEKLSGLFTTYVQKHVDALREICPYSFNSGFRPGEPFPKRSTPYLPGRVTLSNIGVDKLVCLQPDVIKELNLMFEESTADHRWIIARIQGQHILTIYGILYGWRFPLVGLHCLELAKVAFNLHVQCEEQPQQDVMHGKGASAAYLQEAAIYTIWAKENLACSTSMKGPRSAGSDQSIAEEILDMEHRCAAEWIT</sequence>
<evidence type="ECO:0000313" key="2">
    <source>
        <dbReference type="Proteomes" id="UP001234202"/>
    </source>
</evidence>